<dbReference type="OrthoDB" id="63267at2759"/>
<dbReference type="PROSITE" id="PS50011">
    <property type="entry name" value="PROTEIN_KINASE_DOM"/>
    <property type="match status" value="1"/>
</dbReference>
<dbReference type="AlphaFoldDB" id="A0A9W6TTD4"/>
<feature type="domain" description="AGC-kinase C-terminal" evidence="8">
    <location>
        <begin position="322"/>
        <end position="376"/>
    </location>
</feature>
<dbReference type="GO" id="GO:0005952">
    <property type="term" value="C:cAMP-dependent protein kinase complex"/>
    <property type="evidence" value="ECO:0007669"/>
    <property type="project" value="TreeGrafter"/>
</dbReference>
<dbReference type="PANTHER" id="PTHR24353:SF37">
    <property type="entry name" value="CAMP-DEPENDENT PROTEIN KINASE CATALYTIC SUBUNIT PRKX"/>
    <property type="match status" value="1"/>
</dbReference>
<dbReference type="InterPro" id="IPR008271">
    <property type="entry name" value="Ser/Thr_kinase_AS"/>
</dbReference>
<evidence type="ECO:0000259" key="7">
    <source>
        <dbReference type="PROSITE" id="PS50011"/>
    </source>
</evidence>
<reference evidence="9" key="1">
    <citation type="submission" date="2023-04" db="EMBL/GenBank/DDBJ databases">
        <title>Phytophthora lilii NBRC 32176.</title>
        <authorList>
            <person name="Ichikawa N."/>
            <person name="Sato H."/>
            <person name="Tonouchi N."/>
        </authorList>
    </citation>
    <scope>NUCLEOTIDE SEQUENCE</scope>
    <source>
        <strain evidence="9">NBRC 32176</strain>
    </source>
</reference>
<dbReference type="Pfam" id="PF00069">
    <property type="entry name" value="Pkinase"/>
    <property type="match status" value="1"/>
</dbReference>
<dbReference type="InterPro" id="IPR011009">
    <property type="entry name" value="Kinase-like_dom_sf"/>
</dbReference>
<keyword evidence="10" id="KW-1185">Reference proteome</keyword>
<dbReference type="PROSITE" id="PS00108">
    <property type="entry name" value="PROTEIN_KINASE_ST"/>
    <property type="match status" value="1"/>
</dbReference>
<dbReference type="Proteomes" id="UP001165083">
    <property type="component" value="Unassembled WGS sequence"/>
</dbReference>
<dbReference type="SMART" id="SM00133">
    <property type="entry name" value="S_TK_X"/>
    <property type="match status" value="1"/>
</dbReference>
<keyword evidence="4" id="KW-0418">Kinase</keyword>
<evidence type="ECO:0000256" key="3">
    <source>
        <dbReference type="ARBA" id="ARBA00022741"/>
    </source>
</evidence>
<dbReference type="SUPFAM" id="SSF56112">
    <property type="entry name" value="Protein kinase-like (PK-like)"/>
    <property type="match status" value="1"/>
</dbReference>
<name>A0A9W6TTD4_9STRA</name>
<evidence type="ECO:0000259" key="8">
    <source>
        <dbReference type="PROSITE" id="PS51285"/>
    </source>
</evidence>
<keyword evidence="1" id="KW-0723">Serine/threonine-protein kinase</keyword>
<feature type="compositionally biased region" description="Basic and acidic residues" evidence="6">
    <location>
        <begin position="367"/>
        <end position="376"/>
    </location>
</feature>
<evidence type="ECO:0000313" key="10">
    <source>
        <dbReference type="Proteomes" id="UP001165083"/>
    </source>
</evidence>
<organism evidence="9 10">
    <name type="scientific">Phytophthora lilii</name>
    <dbReference type="NCBI Taxonomy" id="2077276"/>
    <lineage>
        <taxon>Eukaryota</taxon>
        <taxon>Sar</taxon>
        <taxon>Stramenopiles</taxon>
        <taxon>Oomycota</taxon>
        <taxon>Peronosporomycetes</taxon>
        <taxon>Peronosporales</taxon>
        <taxon>Peronosporaceae</taxon>
        <taxon>Phytophthora</taxon>
    </lineage>
</organism>
<evidence type="ECO:0000256" key="2">
    <source>
        <dbReference type="ARBA" id="ARBA00022679"/>
    </source>
</evidence>
<evidence type="ECO:0000256" key="5">
    <source>
        <dbReference type="ARBA" id="ARBA00022840"/>
    </source>
</evidence>
<dbReference type="PROSITE" id="PS51285">
    <property type="entry name" value="AGC_KINASE_CTER"/>
    <property type="match status" value="1"/>
</dbReference>
<dbReference type="GO" id="GO:0004691">
    <property type="term" value="F:cAMP-dependent protein kinase activity"/>
    <property type="evidence" value="ECO:0007669"/>
    <property type="project" value="TreeGrafter"/>
</dbReference>
<protein>
    <submittedName>
        <fullName evidence="9">Unnamed protein product</fullName>
    </submittedName>
</protein>
<feature type="region of interest" description="Disordered" evidence="6">
    <location>
        <begin position="350"/>
        <end position="376"/>
    </location>
</feature>
<evidence type="ECO:0000313" key="9">
    <source>
        <dbReference type="EMBL" id="GMF19275.1"/>
    </source>
</evidence>
<evidence type="ECO:0000256" key="6">
    <source>
        <dbReference type="SAM" id="MobiDB-lite"/>
    </source>
</evidence>
<keyword evidence="5" id="KW-0067">ATP-binding</keyword>
<dbReference type="GO" id="GO:0005524">
    <property type="term" value="F:ATP binding"/>
    <property type="evidence" value="ECO:0007669"/>
    <property type="project" value="UniProtKB-KW"/>
</dbReference>
<dbReference type="InterPro" id="IPR000719">
    <property type="entry name" value="Prot_kinase_dom"/>
</dbReference>
<keyword evidence="2" id="KW-0808">Transferase</keyword>
<dbReference type="InterPro" id="IPR000961">
    <property type="entry name" value="AGC-kinase_C"/>
</dbReference>
<dbReference type="EMBL" id="BSXW01000338">
    <property type="protein sequence ID" value="GMF19275.1"/>
    <property type="molecule type" value="Genomic_DNA"/>
</dbReference>
<dbReference type="FunFam" id="1.10.510.10:FF:000571">
    <property type="entry name" value="Maternal embryonic leucine zipper kinase"/>
    <property type="match status" value="1"/>
</dbReference>
<keyword evidence="3" id="KW-0547">Nucleotide-binding</keyword>
<gene>
    <name evidence="9" type="ORF">Plil01_000734600</name>
</gene>
<dbReference type="Gene3D" id="3.30.200.20">
    <property type="entry name" value="Phosphorylase Kinase, domain 1"/>
    <property type="match status" value="1"/>
</dbReference>
<sequence>MGGAASVVLGDSPASSSHYRYGEGTDAQGDKLGDEVSAAWIGTKLDMPPKPFSVENYFELLDIIGTGMLGKVRLVRHKRSSLYYVLKSIKKKDVIVKKMIPQLEAERDAMAQMTAIRHPFTIRFFGSLTTSAHVHFLMEYAPGGELFHRLHTAGRLSNDEAKFYATELVIFIEGCHANGFMYRDLKTENILLDASGHIKVVDFGFVKHVRSPSDRTSSSVGTPQYLAPEQLTLSHQARNYSSIVDWWAFACVVYEMVSGSPPFTSRRNESHFELYNRILSGKIYWPRYVQSALKDLLRSMLQSDPAKRLSEVGAIKQHAWFENVDWDAVPLKQVAPPHIPSLACAGDTSNFDDYPSSSEETPPLDNDASRHEFRNF</sequence>
<evidence type="ECO:0000256" key="1">
    <source>
        <dbReference type="ARBA" id="ARBA00022527"/>
    </source>
</evidence>
<evidence type="ECO:0000256" key="4">
    <source>
        <dbReference type="ARBA" id="ARBA00022777"/>
    </source>
</evidence>
<proteinExistence type="predicted"/>
<feature type="domain" description="Protein kinase" evidence="7">
    <location>
        <begin position="58"/>
        <end position="321"/>
    </location>
</feature>
<dbReference type="PANTHER" id="PTHR24353">
    <property type="entry name" value="CYCLIC NUCLEOTIDE-DEPENDENT PROTEIN KINASE"/>
    <property type="match status" value="1"/>
</dbReference>
<accession>A0A9W6TTD4</accession>
<dbReference type="Gene3D" id="1.10.510.10">
    <property type="entry name" value="Transferase(Phosphotransferase) domain 1"/>
    <property type="match status" value="1"/>
</dbReference>
<dbReference type="SMART" id="SM00220">
    <property type="entry name" value="S_TKc"/>
    <property type="match status" value="1"/>
</dbReference>
<feature type="compositionally biased region" description="Polar residues" evidence="6">
    <location>
        <begin position="350"/>
        <end position="360"/>
    </location>
</feature>
<comment type="caution">
    <text evidence="9">The sequence shown here is derived from an EMBL/GenBank/DDBJ whole genome shotgun (WGS) entry which is preliminary data.</text>
</comment>